<dbReference type="EMBL" id="JBHRSL010000010">
    <property type="protein sequence ID" value="MFC3052868.1"/>
    <property type="molecule type" value="Genomic_DNA"/>
</dbReference>
<dbReference type="InterPro" id="IPR050954">
    <property type="entry name" value="ET_IronSulfur_Cluster-Binding"/>
</dbReference>
<dbReference type="PROSITE" id="PS51379">
    <property type="entry name" value="4FE4S_FER_2"/>
    <property type="match status" value="1"/>
</dbReference>
<evidence type="ECO:0000256" key="2">
    <source>
        <dbReference type="ARBA" id="ARBA00022723"/>
    </source>
</evidence>
<dbReference type="Proteomes" id="UP001595444">
    <property type="component" value="Unassembled WGS sequence"/>
</dbReference>
<dbReference type="PANTHER" id="PTHR43177:SF3">
    <property type="entry name" value="PROTEIN NRFC HOMOLOG"/>
    <property type="match status" value="1"/>
</dbReference>
<evidence type="ECO:0000256" key="4">
    <source>
        <dbReference type="ARBA" id="ARBA00023014"/>
    </source>
</evidence>
<dbReference type="Gene3D" id="3.30.70.20">
    <property type="match status" value="2"/>
</dbReference>
<dbReference type="InterPro" id="IPR013783">
    <property type="entry name" value="Ig-like_fold"/>
</dbReference>
<dbReference type="Pfam" id="PF13247">
    <property type="entry name" value="Fer4_11"/>
    <property type="match status" value="1"/>
</dbReference>
<keyword evidence="2" id="KW-0479">Metal-binding</keyword>
<reference evidence="7" key="1">
    <citation type="journal article" date="2019" name="Int. J. Syst. Evol. Microbiol.">
        <title>The Global Catalogue of Microorganisms (GCM) 10K type strain sequencing project: providing services to taxonomists for standard genome sequencing and annotation.</title>
        <authorList>
            <consortium name="The Broad Institute Genomics Platform"/>
            <consortium name="The Broad Institute Genome Sequencing Center for Infectious Disease"/>
            <person name="Wu L."/>
            <person name="Ma J."/>
        </authorList>
    </citation>
    <scope>NUCLEOTIDE SEQUENCE [LARGE SCALE GENOMIC DNA]</scope>
    <source>
        <strain evidence="7">KCTC 62164</strain>
    </source>
</reference>
<dbReference type="Gene3D" id="2.60.40.10">
    <property type="entry name" value="Immunoglobulins"/>
    <property type="match status" value="1"/>
</dbReference>
<protein>
    <submittedName>
        <fullName evidence="6">4Fe-4S dicluster domain-containing protein</fullName>
    </submittedName>
</protein>
<dbReference type="InterPro" id="IPR017896">
    <property type="entry name" value="4Fe4S_Fe-S-bd"/>
</dbReference>
<feature type="domain" description="4Fe-4S ferredoxin-type" evidence="5">
    <location>
        <begin position="90"/>
        <end position="119"/>
    </location>
</feature>
<accession>A0ABV7D6N7</accession>
<keyword evidence="1" id="KW-0004">4Fe-4S</keyword>
<dbReference type="RefSeq" id="WP_194213495.1">
    <property type="nucleotide sequence ID" value="NZ_CP061205.1"/>
</dbReference>
<dbReference type="PANTHER" id="PTHR43177">
    <property type="entry name" value="PROTEIN NRFC"/>
    <property type="match status" value="1"/>
</dbReference>
<name>A0ABV7D6N7_9PROT</name>
<keyword evidence="4" id="KW-0411">Iron-sulfur</keyword>
<keyword evidence="3" id="KW-0408">Iron</keyword>
<evidence type="ECO:0000256" key="1">
    <source>
        <dbReference type="ARBA" id="ARBA00022485"/>
    </source>
</evidence>
<organism evidence="6 7">
    <name type="scientific">Kordiimonas pumila</name>
    <dbReference type="NCBI Taxonomy" id="2161677"/>
    <lineage>
        <taxon>Bacteria</taxon>
        <taxon>Pseudomonadati</taxon>
        <taxon>Pseudomonadota</taxon>
        <taxon>Alphaproteobacteria</taxon>
        <taxon>Kordiimonadales</taxon>
        <taxon>Kordiimonadaceae</taxon>
        <taxon>Kordiimonas</taxon>
    </lineage>
</organism>
<evidence type="ECO:0000259" key="5">
    <source>
        <dbReference type="PROSITE" id="PS51379"/>
    </source>
</evidence>
<keyword evidence="7" id="KW-1185">Reference proteome</keyword>
<sequence length="280" mass="30565">MKKWHLVVDVNLCTGCQNCVVATQDEYMNNDFKGYSKPGAAGVTPLSIEHRVRGTGSMVDAQHVPKMCNHCDDAPCIAASDGAIYKRPDGLVIIDPDKAVGRKNLVSTCPYGMIKWNDEQNVPQAWNFDAHLLDSGWKAPRAVQSCPIDALKALHISDSDMEKAIAVEKLVVLQPELNTKPRVYYKNLSAFLSHFIGGNVSGTRDGEAENIEGATIALLQNSTPLAETLTDAFGDFKFENLHDTSTGYSISINHPDYTSQIIEVSGILAESKVLDISLSR</sequence>
<dbReference type="SUPFAM" id="SSF54862">
    <property type="entry name" value="4Fe-4S ferredoxins"/>
    <property type="match status" value="1"/>
</dbReference>
<comment type="caution">
    <text evidence="6">The sequence shown here is derived from an EMBL/GenBank/DDBJ whole genome shotgun (WGS) entry which is preliminary data.</text>
</comment>
<evidence type="ECO:0000313" key="7">
    <source>
        <dbReference type="Proteomes" id="UP001595444"/>
    </source>
</evidence>
<gene>
    <name evidence="6" type="ORF">ACFOKA_13215</name>
</gene>
<proteinExistence type="predicted"/>
<evidence type="ECO:0000313" key="6">
    <source>
        <dbReference type="EMBL" id="MFC3052868.1"/>
    </source>
</evidence>
<dbReference type="SUPFAM" id="SSF49464">
    <property type="entry name" value="Carboxypeptidase regulatory domain-like"/>
    <property type="match status" value="1"/>
</dbReference>
<evidence type="ECO:0000256" key="3">
    <source>
        <dbReference type="ARBA" id="ARBA00023004"/>
    </source>
</evidence>
<dbReference type="InterPro" id="IPR008969">
    <property type="entry name" value="CarboxyPept-like_regulatory"/>
</dbReference>